<keyword evidence="1" id="KW-0479">Metal-binding</keyword>
<dbReference type="FunFam" id="3.30.160.60:FF:000131">
    <property type="entry name" value="protein indeterminate-domain 5, chloroplastic-like"/>
    <property type="match status" value="1"/>
</dbReference>
<dbReference type="InterPro" id="IPR055187">
    <property type="entry name" value="C2CH-3rd_BIRD-IDD"/>
</dbReference>
<evidence type="ECO:0000256" key="5">
    <source>
        <dbReference type="ARBA" id="ARBA00023015"/>
    </source>
</evidence>
<evidence type="ECO:0000259" key="12">
    <source>
        <dbReference type="PROSITE" id="PS50157"/>
    </source>
</evidence>
<evidence type="ECO:0000313" key="14">
    <source>
        <dbReference type="Proteomes" id="UP001055439"/>
    </source>
</evidence>
<dbReference type="InterPro" id="IPR013087">
    <property type="entry name" value="Znf_C2H2_type"/>
</dbReference>
<dbReference type="PANTHER" id="PTHR10593:SF127">
    <property type="entry name" value="OS04G0566400 PROTEIN"/>
    <property type="match status" value="1"/>
</dbReference>
<keyword evidence="4" id="KW-0862">Zinc</keyword>
<dbReference type="EMBL" id="CP097511">
    <property type="protein sequence ID" value="URE45907.1"/>
    <property type="molecule type" value="Genomic_DNA"/>
</dbReference>
<dbReference type="GO" id="GO:0005634">
    <property type="term" value="C:nucleus"/>
    <property type="evidence" value="ECO:0007669"/>
    <property type="project" value="TreeGrafter"/>
</dbReference>
<evidence type="ECO:0000256" key="7">
    <source>
        <dbReference type="ARBA" id="ARBA00059785"/>
    </source>
</evidence>
<reference evidence="13" key="1">
    <citation type="submission" date="2022-05" db="EMBL/GenBank/DDBJ databases">
        <title>The Musa troglodytarum L. genome provides insights into the mechanism of non-climacteric behaviour and enrichment of carotenoids.</title>
        <authorList>
            <person name="Wang J."/>
        </authorList>
    </citation>
    <scope>NUCLEOTIDE SEQUENCE</scope>
    <source>
        <tissue evidence="13">Leaf</tissue>
    </source>
</reference>
<evidence type="ECO:0000256" key="8">
    <source>
        <dbReference type="ARBA" id="ARBA00072973"/>
    </source>
</evidence>
<accession>A0A9E7L6B9</accession>
<evidence type="ECO:0000256" key="11">
    <source>
        <dbReference type="SAM" id="MobiDB-lite"/>
    </source>
</evidence>
<feature type="region of interest" description="Disordered" evidence="11">
    <location>
        <begin position="1"/>
        <end position="57"/>
    </location>
</feature>
<dbReference type="Proteomes" id="UP001055439">
    <property type="component" value="Chromosome 9"/>
</dbReference>
<protein>
    <recommendedName>
        <fullName evidence="8">Protein EARLY HEADING DATE 2</fullName>
    </recommendedName>
    <alternativeName>
        <fullName evidence="9">Protein RICE INDETERMINATE 1</fullName>
    </alternativeName>
</protein>
<dbReference type="PANTHER" id="PTHR10593">
    <property type="entry name" value="SERINE/THREONINE-PROTEIN KINASE RIO"/>
    <property type="match status" value="1"/>
</dbReference>
<dbReference type="InterPro" id="IPR055185">
    <property type="entry name" value="C2CH-4th_BIRD-IDD"/>
</dbReference>
<evidence type="ECO:0000256" key="10">
    <source>
        <dbReference type="PROSITE-ProRule" id="PRU00042"/>
    </source>
</evidence>
<dbReference type="Pfam" id="PF22992">
    <property type="entry name" value="C2CH-4th_BIRD-IDD"/>
    <property type="match status" value="1"/>
</dbReference>
<evidence type="ECO:0000313" key="13">
    <source>
        <dbReference type="EMBL" id="URE45907.1"/>
    </source>
</evidence>
<feature type="domain" description="C2H2-type" evidence="12">
    <location>
        <begin position="73"/>
        <end position="95"/>
    </location>
</feature>
<dbReference type="InterPro" id="IPR055186">
    <property type="entry name" value="C2H2-2nd_BIRD-IDD"/>
</dbReference>
<name>A0A9E7L6B9_9LILI</name>
<proteinExistence type="predicted"/>
<evidence type="ECO:0000256" key="4">
    <source>
        <dbReference type="ARBA" id="ARBA00022833"/>
    </source>
</evidence>
<dbReference type="OrthoDB" id="6354171at2759"/>
<dbReference type="AlphaFoldDB" id="A0A9E7L6B9"/>
<dbReference type="InterPro" id="IPR036236">
    <property type="entry name" value="Znf_C2H2_sf"/>
</dbReference>
<evidence type="ECO:0000256" key="6">
    <source>
        <dbReference type="ARBA" id="ARBA00023163"/>
    </source>
</evidence>
<dbReference type="Pfam" id="PF22996">
    <property type="entry name" value="C2H2-2nd_BIRD-IDD"/>
    <property type="match status" value="1"/>
</dbReference>
<dbReference type="PROSITE" id="PS50157">
    <property type="entry name" value="ZINC_FINGER_C2H2_2"/>
    <property type="match status" value="1"/>
</dbReference>
<evidence type="ECO:0000256" key="2">
    <source>
        <dbReference type="ARBA" id="ARBA00022737"/>
    </source>
</evidence>
<dbReference type="PROSITE" id="PS00028">
    <property type="entry name" value="ZINC_FINGER_C2H2_1"/>
    <property type="match status" value="1"/>
</dbReference>
<gene>
    <name evidence="13" type="ORF">MUK42_14164</name>
</gene>
<dbReference type="Pfam" id="PF22995">
    <property type="entry name" value="C2CH-3rd_BIRD-IDD"/>
    <property type="match status" value="1"/>
</dbReference>
<evidence type="ECO:0000256" key="3">
    <source>
        <dbReference type="ARBA" id="ARBA00022771"/>
    </source>
</evidence>
<dbReference type="SUPFAM" id="SSF57667">
    <property type="entry name" value="beta-beta-alpha zinc fingers"/>
    <property type="match status" value="1"/>
</dbReference>
<evidence type="ECO:0000256" key="1">
    <source>
        <dbReference type="ARBA" id="ARBA00022723"/>
    </source>
</evidence>
<dbReference type="Gene3D" id="3.30.160.60">
    <property type="entry name" value="Classic Zinc Finger"/>
    <property type="match status" value="2"/>
</dbReference>
<evidence type="ECO:0000256" key="9">
    <source>
        <dbReference type="ARBA" id="ARBA00083437"/>
    </source>
</evidence>
<keyword evidence="6" id="KW-0804">Transcription</keyword>
<dbReference type="GO" id="GO:0003700">
    <property type="term" value="F:DNA-binding transcription factor activity"/>
    <property type="evidence" value="ECO:0007669"/>
    <property type="project" value="TreeGrafter"/>
</dbReference>
<sequence length="407" mass="44489">MAASSSTHFYGTVEEDQYSHQQPLPLPLPQASTIPGSSAAAPLKKKRNLPGKPSPDAEVIALSPRSLLATNRFVCEVCNKGFQREQNLQLHRRGHNLPWKLKQKNPEEVRRRVYVCPEPTCVHHDPSRALGDLTGVKKHFCRKHGEKRWKCDKCSKRYAVQSDWKAHSKICGTREYRCDCGTLFSRRDSFITHRAFCDALAQERATLPTGINSIGSHFEPTMLITGNLMNSHIDTNMSSLYNPSMHSEVPQMSATALLQKAAQMGATSSGGSRSSMLRGYSGSYSAGAGHASLESPGIHVESENHFQDIMNSLANGNNGVSGGVDQQVSGFSAFIPDSDKMDEGKLHHNLSAGGIGGPDRLTRDFLGVGSMMRSMVREQHLGMGMSFMDSQKKSGSSNRSFGGGRLP</sequence>
<dbReference type="FunFam" id="3.30.160.60:FF:000554">
    <property type="entry name" value="protein indeterminate-domain 12-like"/>
    <property type="match status" value="1"/>
</dbReference>
<dbReference type="SMART" id="SM00355">
    <property type="entry name" value="ZnF_C2H2"/>
    <property type="match status" value="3"/>
</dbReference>
<keyword evidence="3 10" id="KW-0863">Zinc-finger</keyword>
<feature type="region of interest" description="Disordered" evidence="11">
    <location>
        <begin position="386"/>
        <end position="407"/>
    </location>
</feature>
<dbReference type="Pfam" id="PF12874">
    <property type="entry name" value="zf-met"/>
    <property type="match status" value="1"/>
</dbReference>
<dbReference type="GO" id="GO:0008270">
    <property type="term" value="F:zinc ion binding"/>
    <property type="evidence" value="ECO:0007669"/>
    <property type="project" value="UniProtKB-KW"/>
</dbReference>
<keyword evidence="5" id="KW-0805">Transcription regulation</keyword>
<organism evidence="13 14">
    <name type="scientific">Musa troglodytarum</name>
    <name type="common">fe'i banana</name>
    <dbReference type="NCBI Taxonomy" id="320322"/>
    <lineage>
        <taxon>Eukaryota</taxon>
        <taxon>Viridiplantae</taxon>
        <taxon>Streptophyta</taxon>
        <taxon>Embryophyta</taxon>
        <taxon>Tracheophyta</taxon>
        <taxon>Spermatophyta</taxon>
        <taxon>Magnoliopsida</taxon>
        <taxon>Liliopsida</taxon>
        <taxon>Zingiberales</taxon>
        <taxon>Musaceae</taxon>
        <taxon>Musa</taxon>
    </lineage>
</organism>
<keyword evidence="14" id="KW-1185">Reference proteome</keyword>
<comment type="function">
    <text evidence="7">Transcription activator that acts as a flowering master switch in both long and short days, independently of the circadian clock. Promotes flowering upstream of HD1 by up-regulating FTL1, FTL4, FTL5, FTL6, EHD1, HD3A and RFT1. Seems to repress FTL11 expression. May recognize the consensus motif 5'-TTTGTCGTAAT-3' in target gene promoters.</text>
</comment>
<dbReference type="InterPro" id="IPR031140">
    <property type="entry name" value="IDD1-16"/>
</dbReference>
<keyword evidence="2" id="KW-0677">Repeat</keyword>